<dbReference type="PANTHER" id="PTHR30231">
    <property type="entry name" value="DNA POLYMERASE III SUBUNIT EPSILON"/>
    <property type="match status" value="1"/>
</dbReference>
<evidence type="ECO:0000256" key="9">
    <source>
        <dbReference type="ARBA" id="ARBA00022801"/>
    </source>
</evidence>
<accession>A0A9J7B151</accession>
<feature type="active site" description="Proton acceptor" evidence="17">
    <location>
        <position position="150"/>
    </location>
</feature>
<feature type="binding site" evidence="18">
    <location>
        <position position="155"/>
    </location>
    <ligand>
        <name>substrate</name>
    </ligand>
</feature>
<name>A0A9J7B151_9PROT</name>
<evidence type="ECO:0000256" key="11">
    <source>
        <dbReference type="ARBA" id="ARBA00022842"/>
    </source>
</evidence>
<protein>
    <recommendedName>
        <fullName evidence="3 20">DNA polymerase III subunit epsilon</fullName>
        <ecNumber evidence="2 20">2.7.7.7</ecNumber>
    </recommendedName>
</protein>
<organism evidence="23 24">
    <name type="scientific">Nisaea acidiphila</name>
    <dbReference type="NCBI Taxonomy" id="1862145"/>
    <lineage>
        <taxon>Bacteria</taxon>
        <taxon>Pseudomonadati</taxon>
        <taxon>Pseudomonadota</taxon>
        <taxon>Alphaproteobacteria</taxon>
        <taxon>Rhodospirillales</taxon>
        <taxon>Thalassobaculaceae</taxon>
        <taxon>Nisaea</taxon>
    </lineage>
</organism>
<feature type="compositionally biased region" description="Low complexity" evidence="21">
    <location>
        <begin position="183"/>
        <end position="193"/>
    </location>
</feature>
<evidence type="ECO:0000256" key="21">
    <source>
        <dbReference type="SAM" id="MobiDB-lite"/>
    </source>
</evidence>
<dbReference type="PANTHER" id="PTHR30231:SF41">
    <property type="entry name" value="DNA POLYMERASE III SUBUNIT EPSILON"/>
    <property type="match status" value="1"/>
</dbReference>
<keyword evidence="24" id="KW-1185">Reference proteome</keyword>
<sequence length="230" mass="25294">MRELVLDTETTGIDPKQGHRVIEIGAIELVNHVPTGQKYHVYINPEREVEQGAFEVHGLSTEFLADFPNFAGIVDQFLEFVGDATFVIHNAKFDMGFLNAELTRLGHPAMPMERAIDTLAMARRKFPGAQASLDALCRRFEINNTHRDLHGALIDADLLASVYLELIGGRQPGLELAREESSAESAAPEIRASVARPPRPHAPSADELSAHAALLEKLKDPIWNRSDSAG</sequence>
<dbReference type="GO" id="GO:0003677">
    <property type="term" value="F:DNA binding"/>
    <property type="evidence" value="ECO:0007669"/>
    <property type="project" value="InterPro"/>
</dbReference>
<keyword evidence="9 20" id="KW-0378">Hydrolase</keyword>
<keyword evidence="7 20" id="KW-0540">Nuclease</keyword>
<dbReference type="NCBIfam" id="TIGR00573">
    <property type="entry name" value="dnaq"/>
    <property type="match status" value="1"/>
</dbReference>
<keyword evidence="10 20" id="KW-0269">Exonuclease</keyword>
<comment type="cofactor">
    <cofactor evidence="19">
        <name>Mg(2+)</name>
        <dbReference type="ChEBI" id="CHEBI:18420"/>
    </cofactor>
    <cofactor evidence="19">
        <name>Mn(2+)</name>
        <dbReference type="ChEBI" id="CHEBI:29035"/>
    </cofactor>
    <text evidence="19">Binds 2 divalent metal cations. Magnesium or manganese.</text>
</comment>
<feature type="region of interest" description="Disordered" evidence="21">
    <location>
        <begin position="178"/>
        <end position="210"/>
    </location>
</feature>
<dbReference type="GO" id="GO:0046872">
    <property type="term" value="F:metal ion binding"/>
    <property type="evidence" value="ECO:0007669"/>
    <property type="project" value="UniProtKB-KW"/>
</dbReference>
<feature type="binding site" evidence="18">
    <location>
        <position position="9"/>
    </location>
    <ligand>
        <name>substrate</name>
    </ligand>
</feature>
<dbReference type="Gene3D" id="3.30.420.10">
    <property type="entry name" value="Ribonuclease H-like superfamily/Ribonuclease H"/>
    <property type="match status" value="1"/>
</dbReference>
<evidence type="ECO:0000256" key="13">
    <source>
        <dbReference type="ARBA" id="ARBA00023211"/>
    </source>
</evidence>
<evidence type="ECO:0000256" key="3">
    <source>
        <dbReference type="ARBA" id="ARBA00020352"/>
    </source>
</evidence>
<keyword evidence="12 20" id="KW-0239">DNA-directed DNA polymerase</keyword>
<dbReference type="GO" id="GO:0005829">
    <property type="term" value="C:cytosol"/>
    <property type="evidence" value="ECO:0007669"/>
    <property type="project" value="TreeGrafter"/>
</dbReference>
<evidence type="ECO:0000256" key="20">
    <source>
        <dbReference type="RuleBase" id="RU364087"/>
    </source>
</evidence>
<dbReference type="GO" id="GO:0003887">
    <property type="term" value="F:DNA-directed DNA polymerase activity"/>
    <property type="evidence" value="ECO:0007669"/>
    <property type="project" value="UniProtKB-KW"/>
</dbReference>
<dbReference type="KEGG" id="naci:NUH88_10905"/>
<evidence type="ECO:0000313" key="23">
    <source>
        <dbReference type="EMBL" id="UUX52188.1"/>
    </source>
</evidence>
<keyword evidence="8 19" id="KW-0479">Metal-binding</keyword>
<evidence type="ECO:0000256" key="6">
    <source>
        <dbReference type="ARBA" id="ARBA00022705"/>
    </source>
</evidence>
<dbReference type="Pfam" id="PF00929">
    <property type="entry name" value="RNase_T"/>
    <property type="match status" value="1"/>
</dbReference>
<dbReference type="InterPro" id="IPR006054">
    <property type="entry name" value="DnaQ"/>
</dbReference>
<feature type="binding site" evidence="19">
    <location>
        <position position="155"/>
    </location>
    <ligand>
        <name>a divalent metal cation</name>
        <dbReference type="ChEBI" id="CHEBI:60240"/>
        <label>1</label>
        <note>catalytic</note>
    </ligand>
</feature>
<dbReference type="NCBIfam" id="NF004316">
    <property type="entry name" value="PRK05711.1"/>
    <property type="match status" value="1"/>
</dbReference>
<evidence type="ECO:0000256" key="4">
    <source>
        <dbReference type="ARBA" id="ARBA00022679"/>
    </source>
</evidence>
<evidence type="ECO:0000256" key="15">
    <source>
        <dbReference type="ARBA" id="ARBA00026073"/>
    </source>
</evidence>
<feature type="binding site" evidence="19">
    <location>
        <position position="7"/>
    </location>
    <ligand>
        <name>a divalent metal cation</name>
        <dbReference type="ChEBI" id="CHEBI:60240"/>
        <label>1</label>
        <note>catalytic</note>
    </ligand>
</feature>
<comment type="subunit">
    <text evidence="15 20">DNA polymerase III contains a core (composed of alpha, epsilon and theta chains) that associates with a tau subunit. This core dimerizes to form the POLIII' complex. PolIII' associates with the gamma complex (composed of gamma, delta, delta', psi and chi chains) and with the beta chain to form the complete DNA polymerase III complex.</text>
</comment>
<dbReference type="Proteomes" id="UP001060336">
    <property type="component" value="Chromosome"/>
</dbReference>
<evidence type="ECO:0000256" key="16">
    <source>
        <dbReference type="ARBA" id="ARBA00049244"/>
    </source>
</evidence>
<keyword evidence="13 19" id="KW-0464">Manganese</keyword>
<evidence type="ECO:0000256" key="2">
    <source>
        <dbReference type="ARBA" id="ARBA00012417"/>
    </source>
</evidence>
<comment type="function">
    <text evidence="14 20">DNA polymerase III is a complex, multichain enzyme responsible for most of the replicative synthesis in bacteria. The epsilon subunit contain the editing function and is a proofreading 3'-5' exonuclease.</text>
</comment>
<dbReference type="InterPro" id="IPR013520">
    <property type="entry name" value="Ribonucl_H"/>
</dbReference>
<evidence type="ECO:0000256" key="10">
    <source>
        <dbReference type="ARBA" id="ARBA00022839"/>
    </source>
</evidence>
<feature type="binding site" evidence="19">
    <location>
        <position position="9"/>
    </location>
    <ligand>
        <name>a divalent metal cation</name>
        <dbReference type="ChEBI" id="CHEBI:60240"/>
        <label>1</label>
        <note>catalytic</note>
    </ligand>
</feature>
<comment type="catalytic activity">
    <reaction evidence="16 20">
        <text>DNA(n) + a 2'-deoxyribonucleoside 5'-triphosphate = DNA(n+1) + diphosphate</text>
        <dbReference type="Rhea" id="RHEA:22508"/>
        <dbReference type="Rhea" id="RHEA-COMP:17339"/>
        <dbReference type="Rhea" id="RHEA-COMP:17340"/>
        <dbReference type="ChEBI" id="CHEBI:33019"/>
        <dbReference type="ChEBI" id="CHEBI:61560"/>
        <dbReference type="ChEBI" id="CHEBI:173112"/>
        <dbReference type="EC" id="2.7.7.7"/>
    </reaction>
</comment>
<evidence type="ECO:0000256" key="5">
    <source>
        <dbReference type="ARBA" id="ARBA00022695"/>
    </source>
</evidence>
<evidence type="ECO:0000256" key="12">
    <source>
        <dbReference type="ARBA" id="ARBA00022932"/>
    </source>
</evidence>
<dbReference type="EC" id="2.7.7.7" evidence="2 20"/>
<keyword evidence="11 19" id="KW-0460">Magnesium</keyword>
<evidence type="ECO:0000256" key="14">
    <source>
        <dbReference type="ARBA" id="ARBA00025483"/>
    </source>
</evidence>
<dbReference type="SUPFAM" id="SSF53098">
    <property type="entry name" value="Ribonuclease H-like"/>
    <property type="match status" value="1"/>
</dbReference>
<dbReference type="GO" id="GO:0045004">
    <property type="term" value="P:DNA replication proofreading"/>
    <property type="evidence" value="ECO:0007669"/>
    <property type="project" value="TreeGrafter"/>
</dbReference>
<keyword evidence="5 20" id="KW-0548">Nucleotidyltransferase</keyword>
<evidence type="ECO:0000256" key="1">
    <source>
        <dbReference type="ARBA" id="ARBA00001936"/>
    </source>
</evidence>
<comment type="cofactor">
    <cofactor evidence="1 20">
        <name>Mn(2+)</name>
        <dbReference type="ChEBI" id="CHEBI:29035"/>
    </cofactor>
</comment>
<keyword evidence="6 20" id="KW-0235">DNA replication</keyword>
<dbReference type="NCBIfam" id="TIGR01406">
    <property type="entry name" value="dnaQ_proteo"/>
    <property type="match status" value="1"/>
</dbReference>
<dbReference type="InterPro" id="IPR012337">
    <property type="entry name" value="RNaseH-like_sf"/>
</dbReference>
<dbReference type="InterPro" id="IPR036397">
    <property type="entry name" value="RNaseH_sf"/>
</dbReference>
<evidence type="ECO:0000256" key="18">
    <source>
        <dbReference type="PIRSR" id="PIRSR606309-2"/>
    </source>
</evidence>
<reference evidence="23" key="1">
    <citation type="submission" date="2022-08" db="EMBL/GenBank/DDBJ databases">
        <title>Nisaea acidiphila sp. nov., isolated from a marine algal debris and emended description of the genus Nisaea Urios et al. 2008.</title>
        <authorList>
            <person name="Kwon K."/>
        </authorList>
    </citation>
    <scope>NUCLEOTIDE SEQUENCE</scope>
    <source>
        <strain evidence="23">MEBiC11861</strain>
    </source>
</reference>
<evidence type="ECO:0000256" key="17">
    <source>
        <dbReference type="PIRSR" id="PIRSR606309-1"/>
    </source>
</evidence>
<feature type="binding site" evidence="18">
    <location>
        <position position="7"/>
    </location>
    <ligand>
        <name>substrate</name>
    </ligand>
</feature>
<keyword evidence="4 20" id="KW-0808">Transferase</keyword>
<dbReference type="RefSeq" id="WP_257772122.1">
    <property type="nucleotide sequence ID" value="NZ_CP102480.1"/>
</dbReference>
<evidence type="ECO:0000256" key="8">
    <source>
        <dbReference type="ARBA" id="ARBA00022723"/>
    </source>
</evidence>
<dbReference type="GO" id="GO:0008408">
    <property type="term" value="F:3'-5' exonuclease activity"/>
    <property type="evidence" value="ECO:0007669"/>
    <property type="project" value="TreeGrafter"/>
</dbReference>
<evidence type="ECO:0000256" key="7">
    <source>
        <dbReference type="ARBA" id="ARBA00022722"/>
    </source>
</evidence>
<dbReference type="SMART" id="SM00479">
    <property type="entry name" value="EXOIII"/>
    <property type="match status" value="1"/>
</dbReference>
<evidence type="ECO:0000256" key="19">
    <source>
        <dbReference type="PIRSR" id="PIRSR606309-3"/>
    </source>
</evidence>
<dbReference type="CDD" id="cd06131">
    <property type="entry name" value="DNA_pol_III_epsilon_Ecoli_like"/>
    <property type="match status" value="1"/>
</dbReference>
<dbReference type="InterPro" id="IPR006309">
    <property type="entry name" value="DnaQ_proteo"/>
</dbReference>
<dbReference type="EMBL" id="CP102480">
    <property type="protein sequence ID" value="UUX52188.1"/>
    <property type="molecule type" value="Genomic_DNA"/>
</dbReference>
<dbReference type="AlphaFoldDB" id="A0A9J7B151"/>
<evidence type="ECO:0000259" key="22">
    <source>
        <dbReference type="SMART" id="SM00479"/>
    </source>
</evidence>
<feature type="domain" description="Exonuclease" evidence="22">
    <location>
        <begin position="2"/>
        <end position="172"/>
    </location>
</feature>
<feature type="binding site" evidence="18">
    <location>
        <position position="57"/>
    </location>
    <ligand>
        <name>substrate</name>
    </ligand>
</feature>
<proteinExistence type="predicted"/>
<gene>
    <name evidence="20 23" type="primary">dnaQ</name>
    <name evidence="23" type="ORF">NUH88_10905</name>
</gene>
<evidence type="ECO:0000313" key="24">
    <source>
        <dbReference type="Proteomes" id="UP001060336"/>
    </source>
</evidence>
<dbReference type="FunFam" id="3.30.420.10:FF:000012">
    <property type="entry name" value="DNA polymerase III subunit epsilon"/>
    <property type="match status" value="1"/>
</dbReference>